<dbReference type="RefSeq" id="WP_068704516.1">
    <property type="nucleotide sequence ID" value="NZ_BDCR01000003.1"/>
</dbReference>
<dbReference type="InterPro" id="IPR036388">
    <property type="entry name" value="WH-like_DNA-bd_sf"/>
</dbReference>
<sequence length="230" mass="26183">MKNNDKALSIQKEDKGDKISSLKYNVITPVNLSCFLEPVELAIFIALMHQCNVSNKPISLSMVAGFTGLSKSRVSNNIQSLERMGLVSKGRKTQNGTFYYIETENIVRFLKEYNDIKDPVTRLKIGDLIRRFSGLETKNVSAIKLFGSYNDMEVFSTDKDISLNNESTFNSSIDLLNEFLKIKTNDTWLTYQIKLHLAGCLISRAEEIGTMLSKKIEYDELKNEYYGKCK</sequence>
<evidence type="ECO:0008006" key="3">
    <source>
        <dbReference type="Google" id="ProtNLM"/>
    </source>
</evidence>
<gene>
    <name evidence="1" type="ORF">PJIAN_3729</name>
</gene>
<dbReference type="Proteomes" id="UP000076586">
    <property type="component" value="Unassembled WGS sequence"/>
</dbReference>
<dbReference type="STRING" id="681398.PJIAN_3729"/>
<keyword evidence="2" id="KW-1185">Reference proteome</keyword>
<evidence type="ECO:0000313" key="2">
    <source>
        <dbReference type="Proteomes" id="UP000076586"/>
    </source>
</evidence>
<dbReference type="Gene3D" id="1.10.10.10">
    <property type="entry name" value="Winged helix-like DNA-binding domain superfamily/Winged helix DNA-binding domain"/>
    <property type="match status" value="1"/>
</dbReference>
<comment type="caution">
    <text evidence="1">The sequence shown here is derived from an EMBL/GenBank/DDBJ whole genome shotgun (WGS) entry which is preliminary data.</text>
</comment>
<dbReference type="CDD" id="cd00090">
    <property type="entry name" value="HTH_ARSR"/>
    <property type="match status" value="1"/>
</dbReference>
<reference evidence="2" key="2">
    <citation type="journal article" date="2017" name="Genome Announc.">
        <title>Draft genome sequence of Paludibacter jiangxiensis NM7(T), a propionate-producing fermentative bacterium.</title>
        <authorList>
            <person name="Qiu Y.-L."/>
            <person name="Tourlousse D.M."/>
            <person name="Matsuura N."/>
            <person name="Ohashi A."/>
            <person name="Sekiguchi Y."/>
        </authorList>
    </citation>
    <scope>NUCLEOTIDE SEQUENCE [LARGE SCALE GENOMIC DNA]</scope>
    <source>
        <strain evidence="2">NM7</strain>
    </source>
</reference>
<protein>
    <recommendedName>
        <fullName evidence="3">Helix-turn-helix domain-containing protein</fullName>
    </recommendedName>
</protein>
<dbReference type="InterPro" id="IPR036390">
    <property type="entry name" value="WH_DNA-bd_sf"/>
</dbReference>
<dbReference type="GO" id="GO:0006355">
    <property type="term" value="P:regulation of DNA-templated transcription"/>
    <property type="evidence" value="ECO:0007669"/>
    <property type="project" value="UniProtKB-ARBA"/>
</dbReference>
<proteinExistence type="predicted"/>
<evidence type="ECO:0000313" key="1">
    <source>
        <dbReference type="EMBL" id="GAT63400.1"/>
    </source>
</evidence>
<dbReference type="InterPro" id="IPR011991">
    <property type="entry name" value="ArsR-like_HTH"/>
</dbReference>
<dbReference type="SUPFAM" id="SSF46785">
    <property type="entry name" value="Winged helix' DNA-binding domain"/>
    <property type="match status" value="1"/>
</dbReference>
<accession>A0A171A8R9</accession>
<name>A0A171A8R9_9BACT</name>
<reference evidence="2" key="1">
    <citation type="submission" date="2016-04" db="EMBL/GenBank/DDBJ databases">
        <title>Draft genome sequence of Paludibacter jiangxiensis strain NM7.</title>
        <authorList>
            <person name="Qiu Y."/>
            <person name="Matsuura N."/>
            <person name="Ohashi A."/>
            <person name="Tourlousse M.D."/>
            <person name="Sekiguchi Y."/>
        </authorList>
    </citation>
    <scope>NUCLEOTIDE SEQUENCE [LARGE SCALE GENOMIC DNA]</scope>
    <source>
        <strain evidence="2">NM7</strain>
    </source>
</reference>
<dbReference type="AlphaFoldDB" id="A0A171A8R9"/>
<organism evidence="1 2">
    <name type="scientific">Paludibacter jiangxiensis</name>
    <dbReference type="NCBI Taxonomy" id="681398"/>
    <lineage>
        <taxon>Bacteria</taxon>
        <taxon>Pseudomonadati</taxon>
        <taxon>Bacteroidota</taxon>
        <taxon>Bacteroidia</taxon>
        <taxon>Bacteroidales</taxon>
        <taxon>Paludibacteraceae</taxon>
        <taxon>Paludibacter</taxon>
    </lineage>
</organism>
<dbReference type="EMBL" id="BDCR01000003">
    <property type="protein sequence ID" value="GAT63400.1"/>
    <property type="molecule type" value="Genomic_DNA"/>
</dbReference>